<accession>E7BQA5</accession>
<dbReference type="GO" id="GO:0075521">
    <property type="term" value="P:microtubule-dependent intracellular transport of viral material towards nucleus"/>
    <property type="evidence" value="ECO:0007669"/>
    <property type="project" value="UniProtKB-UniRule"/>
</dbReference>
<dbReference type="Pfam" id="PF00513">
    <property type="entry name" value="Late_protein_L2"/>
    <property type="match status" value="1"/>
</dbReference>
<evidence type="ECO:0000256" key="12">
    <source>
        <dbReference type="ARBA" id="ARBA00023125"/>
    </source>
</evidence>
<dbReference type="GO" id="GO:0005198">
    <property type="term" value="F:structural molecule activity"/>
    <property type="evidence" value="ECO:0007669"/>
    <property type="project" value="UniProtKB-UniRule"/>
</dbReference>
<organism evidence="16 17">
    <name type="scientific">Human papillomavirus 133</name>
    <dbReference type="NCBI Taxonomy" id="909332"/>
    <lineage>
        <taxon>Viruses</taxon>
        <taxon>Monodnaviria</taxon>
        <taxon>Shotokuvirae</taxon>
        <taxon>Cossaviricota</taxon>
        <taxon>Papovaviricetes</taxon>
        <taxon>Zurhausenvirales</taxon>
        <taxon>Papillomaviridae</taxon>
        <taxon>Firstpapillomavirinae</taxon>
        <taxon>Gammapapillomavirus</taxon>
        <taxon>Gammapapillomavirus 10</taxon>
    </lineage>
</organism>
<keyword evidence="10" id="KW-1039">Host endosome</keyword>
<reference evidence="16 17" key="1">
    <citation type="journal article" date="2011" name="J. Gen. Virol.">
        <title>Genomic characterization of ten novel cutaneous human papillomaviruses from keratotic lesions of immunosuppressed patients.</title>
        <authorList>
            <person name="Kohler A."/>
            <person name="Gottschling M."/>
            <person name="Manning K."/>
            <person name="Lehmann M.D."/>
            <person name="Schulz E."/>
            <person name="Kruger-Corcoran D."/>
            <person name="Stockfleth E."/>
            <person name="Nindl I."/>
        </authorList>
    </citation>
    <scope>NUCLEOTIDE SEQUENCE [LARGE SCALE GENOMIC DNA]</scope>
    <source>
        <strain evidence="16">28-52</strain>
    </source>
</reference>
<gene>
    <name evidence="15 16" type="primary">L2</name>
</gene>
<feature type="disulfide bond" evidence="15">
    <location>
        <begin position="21"/>
        <end position="27"/>
    </location>
</feature>
<evidence type="ECO:0000256" key="5">
    <source>
        <dbReference type="ARBA" id="ARBA00022581"/>
    </source>
</evidence>
<keyword evidence="1 15" id="KW-1163">Viral penetration into host nucleus</keyword>
<dbReference type="GO" id="GO:0042025">
    <property type="term" value="C:host cell nucleus"/>
    <property type="evidence" value="ECO:0007669"/>
    <property type="project" value="UniProtKB-SubCell"/>
</dbReference>
<evidence type="ECO:0000256" key="10">
    <source>
        <dbReference type="ARBA" id="ARBA00023046"/>
    </source>
</evidence>
<evidence type="ECO:0000256" key="2">
    <source>
        <dbReference type="ARBA" id="ARBA00022553"/>
    </source>
</evidence>
<evidence type="ECO:0000256" key="9">
    <source>
        <dbReference type="ARBA" id="ARBA00022952"/>
    </source>
</evidence>
<comment type="similarity">
    <text evidence="15">Belongs to the papillomaviridae L2 protein family.</text>
</comment>
<keyword evidence="3 15" id="KW-0167">Capsid protein</keyword>
<dbReference type="GO" id="GO:0019028">
    <property type="term" value="C:viral capsid"/>
    <property type="evidence" value="ECO:0007669"/>
    <property type="project" value="UniProtKB-UniRule"/>
</dbReference>
<dbReference type="GO" id="GO:0043657">
    <property type="term" value="C:host cell"/>
    <property type="evidence" value="ECO:0007669"/>
    <property type="project" value="GOC"/>
</dbReference>
<dbReference type="InterPro" id="IPR000784">
    <property type="entry name" value="Late_L2"/>
</dbReference>
<comment type="PTM">
    <text evidence="15">Highly phosphorylated.</text>
</comment>
<keyword evidence="8 15" id="KW-0426">Late protein</keyword>
<keyword evidence="7 15" id="KW-0946">Virion</keyword>
<evidence type="ECO:0000256" key="6">
    <source>
        <dbReference type="ARBA" id="ARBA00022812"/>
    </source>
</evidence>
<keyword evidence="6" id="KW-1040">Host Golgi apparatus</keyword>
<comment type="subunit">
    <text evidence="15">Interacts with major capsid protein L1. Interacts with E2; this interaction inhibits E2 transcriptional activity but not the DNA replication function E2. Interacts with host HSPA8; this interaction is required for L2 nuclear translocation. Interacts with host importins KPNB2 and KPNB3. Forms a complex with importin alpha2-beta1 heterodimers via interaction with the importin alpha2 adapter. Interacts with host DYNLT1; this interaction is essential for virus intracellular transport during entry. Interacts (via C-terminus) with host retromer subunits VPS35 AND VPS29.</text>
</comment>
<comment type="subcellular location">
    <subcellularLocation>
        <location evidence="15">Virion</location>
    </subcellularLocation>
    <subcellularLocation>
        <location evidence="15">Host nucleus</location>
    </subcellularLocation>
</comment>
<dbReference type="Proteomes" id="UP000167318">
    <property type="component" value="Segment"/>
</dbReference>
<evidence type="ECO:0000256" key="7">
    <source>
        <dbReference type="ARBA" id="ARBA00022844"/>
    </source>
</evidence>
<evidence type="ECO:0000256" key="8">
    <source>
        <dbReference type="ARBA" id="ARBA00022921"/>
    </source>
</evidence>
<evidence type="ECO:0000256" key="3">
    <source>
        <dbReference type="ARBA" id="ARBA00022561"/>
    </source>
</evidence>
<evidence type="ECO:0000256" key="11">
    <source>
        <dbReference type="ARBA" id="ARBA00023120"/>
    </source>
</evidence>
<dbReference type="GO" id="GO:0046718">
    <property type="term" value="P:symbiont entry into host cell"/>
    <property type="evidence" value="ECO:0007669"/>
    <property type="project" value="UniProtKB-KW"/>
</dbReference>
<evidence type="ECO:0000256" key="14">
    <source>
        <dbReference type="ARBA" id="ARBA00023296"/>
    </source>
</evidence>
<keyword evidence="12 15" id="KW-0238">DNA-binding</keyword>
<proteinExistence type="inferred from homology"/>
<keyword evidence="4 15" id="KW-1048">Host nucleus</keyword>
<keyword evidence="5 15" id="KW-0945">Host-virus interaction</keyword>
<keyword evidence="11 15" id="KW-1176">Cytoplasmic inwards viral transport</keyword>
<evidence type="ECO:0000256" key="15">
    <source>
        <dbReference type="HAMAP-Rule" id="MF_04003"/>
    </source>
</evidence>
<dbReference type="GO" id="GO:0075732">
    <property type="term" value="P:viral penetration into host nucleus"/>
    <property type="evidence" value="ECO:0007669"/>
    <property type="project" value="UniProtKB-KW"/>
</dbReference>
<comment type="caution">
    <text evidence="15">Lacks conserved residue(s) required for the propagation of feature annotation.</text>
</comment>
<sequence>MDESRAKRTKRDSVKNIYEHCRISGNCPDDVKNKVEGTTLADRLLQWLGSVIYLGGLGIGTGKGSAGSTGYTPLGRNPSVSSSGSVIRPTIPLDPLGPPDILPVDVVDPSGPAIVPLTEGGTTDVTVIDAGGATVDVATDGPDLGAGEISIITESDPISDVGATGGHPTVSTTDDNVAVIDVQTGPPAPKRMAFSRGPQTSTPTHISVTQSFSNISDPGNIFVDAHFDGQVVGESIPLQPIRSFEDFEIEEPTEAPRSSTPKAFARAYARARDLYNRRVQQVQTRNIEFLSRPSRLVQFEFSNPAFEEEDITLQFEQDVQQLAAAPDTDFTDIITLGRPRLADTAEGRVRVSRLGRRGTIRTRSGLQIGQQVHFYYDLSTIDSGEAIELGVLGEHSGDASIVNPQVESSFIDLISEEPIVHTEDELLDDLVEDFSNSHVVLTTSRRNLSMTMPTIPPGIALKVFVPDVGNPLFVSYPQTHIIPDILPETPTSNIEPAIVIDLESASDFFIHPSLLKRKRKRPLL</sequence>
<evidence type="ECO:0000313" key="16">
    <source>
        <dbReference type="EMBL" id="ADQ85974.1"/>
    </source>
</evidence>
<comment type="function">
    <text evidence="15">Minor protein of the capsid that localizes along the inner surface of the virion, within the central cavities beneath the L1 pentamers. Plays a role in capsid stabilization through interaction with the major capsid protein L1. Once the virion enters the host cell, L2 escorts the genomic DNA into the nucleus by promoting escape from the endosomal compartments and traffic through the host Golgi network. Mechanistically, the C-terminus of L2 possesses a cell-penetrating peptide that protudes from the host endosome, interacts with host cytoplasmic retromer cargo and thereby mediates the capsid delivery to the host trans-Golgi network. Plays a role through its interaction with host dynein in the intracellular microtubule-dependent transport of viral capsid toward the nucleus. Mediates the viral genome import into the nucleus through binding to host importins. Once within the nucleus, L2 localizes viral genomes to host PML bodies in order to activate early gene expression for establishment of infection. Later on, promotes late gene expression by interacting with the viral E2 protein and by inhibiting its transcriptional activation functions. During virion assembly, encapsidates the genome by direct interaction with the viral DNA.</text>
</comment>
<dbReference type="EMBL" id="GU117633">
    <property type="protein sequence ID" value="ADQ85974.1"/>
    <property type="molecule type" value="Genomic_DNA"/>
</dbReference>
<keyword evidence="9 15" id="KW-1177">Microtubular inwards viral transport</keyword>
<evidence type="ECO:0000256" key="1">
    <source>
        <dbReference type="ARBA" id="ARBA00022524"/>
    </source>
</evidence>
<evidence type="ECO:0000256" key="4">
    <source>
        <dbReference type="ARBA" id="ARBA00022562"/>
    </source>
</evidence>
<evidence type="ECO:0000256" key="13">
    <source>
        <dbReference type="ARBA" id="ARBA00023157"/>
    </source>
</evidence>
<keyword evidence="13 15" id="KW-1015">Disulfide bond</keyword>
<keyword evidence="2 15" id="KW-0597">Phosphoprotein</keyword>
<name>E7BQA5_9PAPI</name>
<protein>
    <recommendedName>
        <fullName evidence="15">Minor capsid protein L2</fullName>
    </recommendedName>
</protein>
<dbReference type="HAMAP" id="MF_04003">
    <property type="entry name" value="PPV_L2"/>
    <property type="match status" value="1"/>
</dbReference>
<dbReference type="GO" id="GO:0003677">
    <property type="term" value="F:DNA binding"/>
    <property type="evidence" value="ECO:0007669"/>
    <property type="project" value="UniProtKB-UniRule"/>
</dbReference>
<keyword evidence="14 15" id="KW-1160">Virus entry into host cell</keyword>
<evidence type="ECO:0000313" key="17">
    <source>
        <dbReference type="Proteomes" id="UP000167318"/>
    </source>
</evidence>